<reference evidence="1 2" key="1">
    <citation type="journal article" date="2016" name="Nat. Commun.">
        <title>Thousands of microbial genomes shed light on interconnected biogeochemical processes in an aquifer system.</title>
        <authorList>
            <person name="Anantharaman K."/>
            <person name="Brown C.T."/>
            <person name="Hug L.A."/>
            <person name="Sharon I."/>
            <person name="Castelle C.J."/>
            <person name="Probst A.J."/>
            <person name="Thomas B.C."/>
            <person name="Singh A."/>
            <person name="Wilkins M.J."/>
            <person name="Karaoz U."/>
            <person name="Brodie E.L."/>
            <person name="Williams K.H."/>
            <person name="Hubbard S.S."/>
            <person name="Banfield J.F."/>
        </authorList>
    </citation>
    <scope>NUCLEOTIDE SEQUENCE [LARGE SCALE GENOMIC DNA]</scope>
</reference>
<comment type="caution">
    <text evidence="1">The sequence shown here is derived from an EMBL/GenBank/DDBJ whole genome shotgun (WGS) entry which is preliminary data.</text>
</comment>
<evidence type="ECO:0000313" key="2">
    <source>
        <dbReference type="Proteomes" id="UP000177372"/>
    </source>
</evidence>
<organism evidence="1 2">
    <name type="scientific">Candidatus Kaiserbacteria bacterium RIFCSPLOWO2_01_FULL_54_13</name>
    <dbReference type="NCBI Taxonomy" id="1798512"/>
    <lineage>
        <taxon>Bacteria</taxon>
        <taxon>Candidatus Kaiseribacteriota</taxon>
    </lineage>
</organism>
<sequence length="202" mass="21736">MAKYLIGVVVFVVVATGAYYAWQALGTSLVPPPEEEEATTMSTYATTTFSVTYPSTYTVNDAYTYDEFKGKPIAGVKFTVPAAATEGTNLSSDTGISVEWLPRAKTCTGDIYILANVKAVSLMVGSTTYSVATTSGAAAGNLYEEQVYAISGSKPCTAVRYFIHSGNIGNFTQEGESSTREFDRTALLREFDEIRNSLLLSQ</sequence>
<dbReference type="AlphaFoldDB" id="A0A1F6F2A1"/>
<gene>
    <name evidence="1" type="ORF">A3A39_01150</name>
</gene>
<dbReference type="Proteomes" id="UP000177372">
    <property type="component" value="Unassembled WGS sequence"/>
</dbReference>
<dbReference type="EMBL" id="MFLZ01000015">
    <property type="protein sequence ID" value="OGG79972.1"/>
    <property type="molecule type" value="Genomic_DNA"/>
</dbReference>
<dbReference type="STRING" id="1798512.A3A39_01150"/>
<protein>
    <submittedName>
        <fullName evidence="1">Uncharacterized protein</fullName>
    </submittedName>
</protein>
<accession>A0A1F6F2A1</accession>
<proteinExistence type="predicted"/>
<evidence type="ECO:0000313" key="1">
    <source>
        <dbReference type="EMBL" id="OGG79972.1"/>
    </source>
</evidence>
<name>A0A1F6F2A1_9BACT</name>